<keyword evidence="6" id="KW-1003">Cell membrane</keyword>
<sequence>MSSATPAAAGAPASAAANSSTGSGLERLLARVRGIPPLPVMIAGAASIAALVALLLWAQAPDYRVLYSNFSEADGGRIIAELDKRGVPYRLSEGGNSLLVPAEQMHALRLQLAEQGLPQAGNVGFELMDKQAFGVSQFAEHINFQRGLEGELARSIESLGPVAKARVHLAMAKQSIFVRDRQPASASVVLTLHPGRSLGEGQVDAIVHMVSSSVPELTAEAVTVVDQNGRLLSAPGGEGRDLDGSQLSYIDEIESSYQRRIERILSPILGAGNVRAQVAVDIDFANREQTAERFTPNQTPGEAAIRSQQSSENYSGDGQQARGVPGALSNTPPTPPAPTPPGAAQPQGQGTQDTAAAANPAAANGQGSAQRDSLVNYEVDRSVEHVQLRRGSIKRLTAAVVVNYRSGVDADGKPTREALSEAELEQINRLVRQAMGYSESRGDQLEVVNSPFTEATESVAVSPWWQTPEFFVMATSIARYLMVALAALLLWLLLLRPLMRRYAPPPAPAVEAGESAAIASVGPAGSAAGGEPSDPADAAAAATGELQRRLRRRSAVYEHNLASLREMAQEDPRLIAMIISGWMKKND</sequence>
<comment type="subunit">
    <text evidence="11">The basal body constitutes a major portion of the flagellar organelle and consists of four rings (L,P,S, and M) mounted on a central rod. The M ring is integral to the inner membrane of the cell and may be connected to the flagellar rod via the S ring. The S (supramembrane ring) lies just distal to the M ring. The L and P rings lie in the outer membrane and the periplasmic space, respectively.</text>
</comment>
<evidence type="ECO:0000256" key="6">
    <source>
        <dbReference type="ARBA" id="ARBA00022475"/>
    </source>
</evidence>
<comment type="similarity">
    <text evidence="4 12">Belongs to the FliF family.</text>
</comment>
<dbReference type="Gene3D" id="3.30.300.30">
    <property type="match status" value="1"/>
</dbReference>
<keyword evidence="9 14" id="KW-0472">Membrane</keyword>
<evidence type="ECO:0000313" key="17">
    <source>
        <dbReference type="EMBL" id="SDS01008.1"/>
    </source>
</evidence>
<dbReference type="PANTHER" id="PTHR30046">
    <property type="entry name" value="FLAGELLAR M-RING PROTEIN"/>
    <property type="match status" value="1"/>
</dbReference>
<dbReference type="NCBIfam" id="TIGR00206">
    <property type="entry name" value="fliF"/>
    <property type="match status" value="1"/>
</dbReference>
<keyword evidence="17" id="KW-0282">Flagellum</keyword>
<gene>
    <name evidence="17" type="ORF">SAMN05216221_0861</name>
</gene>
<evidence type="ECO:0000256" key="13">
    <source>
        <dbReference type="SAM" id="MobiDB-lite"/>
    </source>
</evidence>
<comment type="subcellular location">
    <subcellularLocation>
        <location evidence="2 12">Bacterial flagellum basal body</location>
    </subcellularLocation>
    <subcellularLocation>
        <location evidence="3">Cell membrane</location>
        <topology evidence="3">Multi-pass membrane protein</topology>
    </subcellularLocation>
</comment>
<keyword evidence="7 14" id="KW-0812">Transmembrane</keyword>
<dbReference type="InterPro" id="IPR000067">
    <property type="entry name" value="FlgMring_FliF"/>
</dbReference>
<dbReference type="InterPro" id="IPR013556">
    <property type="entry name" value="Flag_M-ring_C"/>
</dbReference>
<comment type="function">
    <text evidence="1 12">The M ring may be actively involved in energy transduction.</text>
</comment>
<feature type="domain" description="Flagellar M-ring N-terminal" evidence="15">
    <location>
        <begin position="59"/>
        <end position="233"/>
    </location>
</feature>
<keyword evidence="18" id="KW-1185">Reference proteome</keyword>
<accession>A0A1H1NPY0</accession>
<dbReference type="RefSeq" id="WP_090347772.1">
    <property type="nucleotide sequence ID" value="NZ_LT629751.1"/>
</dbReference>
<feature type="transmembrane region" description="Helical" evidence="14">
    <location>
        <begin position="38"/>
        <end position="58"/>
    </location>
</feature>
<dbReference type="InterPro" id="IPR045851">
    <property type="entry name" value="AMP-bd_C_sf"/>
</dbReference>
<dbReference type="EMBL" id="LT629751">
    <property type="protein sequence ID" value="SDS01008.1"/>
    <property type="molecule type" value="Genomic_DNA"/>
</dbReference>
<organism evidence="17 18">
    <name type="scientific">Pseudomonas oryzae</name>
    <dbReference type="NCBI Taxonomy" id="1392877"/>
    <lineage>
        <taxon>Bacteria</taxon>
        <taxon>Pseudomonadati</taxon>
        <taxon>Pseudomonadota</taxon>
        <taxon>Gammaproteobacteria</taxon>
        <taxon>Pseudomonadales</taxon>
        <taxon>Pseudomonadaceae</taxon>
        <taxon>Pseudomonas</taxon>
    </lineage>
</organism>
<evidence type="ECO:0000256" key="5">
    <source>
        <dbReference type="ARBA" id="ARBA00017949"/>
    </source>
</evidence>
<keyword evidence="10 12" id="KW-0975">Bacterial flagellum</keyword>
<dbReference type="PRINTS" id="PR01009">
    <property type="entry name" value="FLGMRINGFLIF"/>
</dbReference>
<evidence type="ECO:0000256" key="8">
    <source>
        <dbReference type="ARBA" id="ARBA00022989"/>
    </source>
</evidence>
<feature type="region of interest" description="Disordered" evidence="13">
    <location>
        <begin position="291"/>
        <end position="371"/>
    </location>
</feature>
<dbReference type="OrthoDB" id="8554211at2"/>
<dbReference type="GO" id="GO:0003774">
    <property type="term" value="F:cytoskeletal motor activity"/>
    <property type="evidence" value="ECO:0007669"/>
    <property type="project" value="InterPro"/>
</dbReference>
<dbReference type="InterPro" id="IPR043427">
    <property type="entry name" value="YscJ/FliF"/>
</dbReference>
<reference evidence="18" key="1">
    <citation type="submission" date="2016-10" db="EMBL/GenBank/DDBJ databases">
        <authorList>
            <person name="Varghese N."/>
            <person name="Submissions S."/>
        </authorList>
    </citation>
    <scope>NUCLEOTIDE SEQUENCE [LARGE SCALE GENOMIC DNA]</scope>
    <source>
        <strain evidence="18">KCTC 32247</strain>
    </source>
</reference>
<feature type="region of interest" description="Disordered" evidence="13">
    <location>
        <begin position="1"/>
        <end position="20"/>
    </location>
</feature>
<dbReference type="STRING" id="1392877.SAMN05216221_0861"/>
<proteinExistence type="inferred from homology"/>
<dbReference type="Proteomes" id="UP000243359">
    <property type="component" value="Chromosome I"/>
</dbReference>
<dbReference type="PIRSF" id="PIRSF004862">
    <property type="entry name" value="FliF"/>
    <property type="match status" value="1"/>
</dbReference>
<evidence type="ECO:0000256" key="7">
    <source>
        <dbReference type="ARBA" id="ARBA00022692"/>
    </source>
</evidence>
<dbReference type="AlphaFoldDB" id="A0A1H1NPY0"/>
<dbReference type="Pfam" id="PF01514">
    <property type="entry name" value="YscJ_FliF"/>
    <property type="match status" value="1"/>
</dbReference>
<evidence type="ECO:0000256" key="2">
    <source>
        <dbReference type="ARBA" id="ARBA00004117"/>
    </source>
</evidence>
<evidence type="ECO:0000259" key="15">
    <source>
        <dbReference type="Pfam" id="PF01514"/>
    </source>
</evidence>
<feature type="compositionally biased region" description="Polar residues" evidence="13">
    <location>
        <begin position="295"/>
        <end position="318"/>
    </location>
</feature>
<feature type="region of interest" description="Disordered" evidence="13">
    <location>
        <begin position="521"/>
        <end position="544"/>
    </location>
</feature>
<feature type="transmembrane region" description="Helical" evidence="14">
    <location>
        <begin position="477"/>
        <end position="495"/>
    </location>
</feature>
<evidence type="ECO:0000256" key="9">
    <source>
        <dbReference type="ARBA" id="ARBA00023136"/>
    </source>
</evidence>
<evidence type="ECO:0000256" key="10">
    <source>
        <dbReference type="ARBA" id="ARBA00023143"/>
    </source>
</evidence>
<keyword evidence="17" id="KW-0966">Cell projection</keyword>
<keyword evidence="17" id="KW-0969">Cilium</keyword>
<feature type="domain" description="Flagellar M-ring C-terminal" evidence="16">
    <location>
        <begin position="265"/>
        <end position="452"/>
    </location>
</feature>
<dbReference type="GO" id="GO:0009431">
    <property type="term" value="C:bacterial-type flagellum basal body, MS ring"/>
    <property type="evidence" value="ECO:0007669"/>
    <property type="project" value="InterPro"/>
</dbReference>
<evidence type="ECO:0000256" key="12">
    <source>
        <dbReference type="PIRNR" id="PIRNR004862"/>
    </source>
</evidence>
<feature type="compositionally biased region" description="Pro residues" evidence="13">
    <location>
        <begin position="332"/>
        <end position="343"/>
    </location>
</feature>
<evidence type="ECO:0000256" key="11">
    <source>
        <dbReference type="ARBA" id="ARBA00025936"/>
    </source>
</evidence>
<protein>
    <recommendedName>
        <fullName evidence="5 12">Flagellar M-ring protein</fullName>
    </recommendedName>
</protein>
<evidence type="ECO:0000256" key="4">
    <source>
        <dbReference type="ARBA" id="ARBA00007971"/>
    </source>
</evidence>
<evidence type="ECO:0000313" key="18">
    <source>
        <dbReference type="Proteomes" id="UP000243359"/>
    </source>
</evidence>
<keyword evidence="8 14" id="KW-1133">Transmembrane helix</keyword>
<name>A0A1H1NPY0_9PSED</name>
<dbReference type="InterPro" id="IPR006182">
    <property type="entry name" value="FliF_N_dom"/>
</dbReference>
<dbReference type="GO" id="GO:0005886">
    <property type="term" value="C:plasma membrane"/>
    <property type="evidence" value="ECO:0007669"/>
    <property type="project" value="UniProtKB-SubCell"/>
</dbReference>
<feature type="compositionally biased region" description="Low complexity" evidence="13">
    <location>
        <begin position="344"/>
        <end position="370"/>
    </location>
</feature>
<evidence type="ECO:0000256" key="14">
    <source>
        <dbReference type="SAM" id="Phobius"/>
    </source>
</evidence>
<dbReference type="GO" id="GO:0071973">
    <property type="term" value="P:bacterial-type flagellum-dependent cell motility"/>
    <property type="evidence" value="ECO:0007669"/>
    <property type="project" value="InterPro"/>
</dbReference>
<dbReference type="Pfam" id="PF08345">
    <property type="entry name" value="YscJ_FliF_C"/>
    <property type="match status" value="1"/>
</dbReference>
<evidence type="ECO:0000256" key="3">
    <source>
        <dbReference type="ARBA" id="ARBA00004651"/>
    </source>
</evidence>
<evidence type="ECO:0000256" key="1">
    <source>
        <dbReference type="ARBA" id="ARBA00003820"/>
    </source>
</evidence>
<evidence type="ECO:0000259" key="16">
    <source>
        <dbReference type="Pfam" id="PF08345"/>
    </source>
</evidence>
<dbReference type="PANTHER" id="PTHR30046:SF0">
    <property type="entry name" value="FLAGELLAR M-RING PROTEIN"/>
    <property type="match status" value="1"/>
</dbReference>
<feature type="compositionally biased region" description="Low complexity" evidence="13">
    <location>
        <begin position="521"/>
        <end position="542"/>
    </location>
</feature>